<dbReference type="Pfam" id="PF00163">
    <property type="entry name" value="Ribosomal_S4"/>
    <property type="match status" value="1"/>
</dbReference>
<dbReference type="GO" id="GO:0019843">
    <property type="term" value="F:rRNA binding"/>
    <property type="evidence" value="ECO:0007669"/>
    <property type="project" value="UniProtKB-UniRule"/>
</dbReference>
<dbReference type="EMBL" id="CP019082">
    <property type="protein sequence ID" value="APW61399.1"/>
    <property type="molecule type" value="Genomic_DNA"/>
</dbReference>
<keyword evidence="2 7" id="KW-0699">rRNA-binding</keyword>
<evidence type="ECO:0000259" key="9">
    <source>
        <dbReference type="SMART" id="SM01390"/>
    </source>
</evidence>
<keyword evidence="11" id="KW-1185">Reference proteome</keyword>
<dbReference type="GO" id="GO:0003735">
    <property type="term" value="F:structural constituent of ribosome"/>
    <property type="evidence" value="ECO:0007669"/>
    <property type="project" value="InterPro"/>
</dbReference>
<dbReference type="PROSITE" id="PS50889">
    <property type="entry name" value="S4"/>
    <property type="match status" value="1"/>
</dbReference>
<evidence type="ECO:0000259" key="8">
    <source>
        <dbReference type="SMART" id="SM00363"/>
    </source>
</evidence>
<dbReference type="Gene3D" id="3.10.290.10">
    <property type="entry name" value="RNA-binding S4 domain"/>
    <property type="match status" value="1"/>
</dbReference>
<dbReference type="RefSeq" id="WP_076346721.1">
    <property type="nucleotide sequence ID" value="NZ_CP019082.1"/>
</dbReference>
<dbReference type="SUPFAM" id="SSF55174">
    <property type="entry name" value="Alpha-L RNA-binding motif"/>
    <property type="match status" value="1"/>
</dbReference>
<dbReference type="CDD" id="cd00165">
    <property type="entry name" value="S4"/>
    <property type="match status" value="1"/>
</dbReference>
<evidence type="ECO:0000256" key="5">
    <source>
        <dbReference type="ARBA" id="ARBA00023274"/>
    </source>
</evidence>
<dbReference type="GO" id="GO:0006412">
    <property type="term" value="P:translation"/>
    <property type="evidence" value="ECO:0007669"/>
    <property type="project" value="UniProtKB-UniRule"/>
</dbReference>
<name>A0A1U7CR77_9BACT</name>
<evidence type="ECO:0000313" key="10">
    <source>
        <dbReference type="EMBL" id="APW61399.1"/>
    </source>
</evidence>
<evidence type="ECO:0000256" key="6">
    <source>
        <dbReference type="ARBA" id="ARBA00035254"/>
    </source>
</evidence>
<dbReference type="FunFam" id="3.10.290.10:FF:000001">
    <property type="entry name" value="30S ribosomal protein S4"/>
    <property type="match status" value="1"/>
</dbReference>
<evidence type="ECO:0000256" key="7">
    <source>
        <dbReference type="HAMAP-Rule" id="MF_01306"/>
    </source>
</evidence>
<keyword evidence="4 7" id="KW-0689">Ribosomal protein</keyword>
<dbReference type="InterPro" id="IPR022801">
    <property type="entry name" value="Ribosomal_uS4"/>
</dbReference>
<evidence type="ECO:0000256" key="3">
    <source>
        <dbReference type="ARBA" id="ARBA00022884"/>
    </source>
</evidence>
<keyword evidence="5 7" id="KW-0687">Ribonucleoprotein</keyword>
<comment type="function">
    <text evidence="7">With S5 and S12 plays an important role in translational accuracy.</text>
</comment>
<dbReference type="AlphaFoldDB" id="A0A1U7CR77"/>
<evidence type="ECO:0000313" key="11">
    <source>
        <dbReference type="Proteomes" id="UP000186309"/>
    </source>
</evidence>
<dbReference type="SMART" id="SM01390">
    <property type="entry name" value="Ribosomal_S4"/>
    <property type="match status" value="1"/>
</dbReference>
<dbReference type="NCBIfam" id="NF003717">
    <property type="entry name" value="PRK05327.1"/>
    <property type="match status" value="1"/>
</dbReference>
<dbReference type="InterPro" id="IPR002942">
    <property type="entry name" value="S4_RNA-bd"/>
</dbReference>
<dbReference type="STRING" id="1387353.BSF38_02913"/>
<dbReference type="InterPro" id="IPR005709">
    <property type="entry name" value="Ribosomal_uS4_bac-type"/>
</dbReference>
<dbReference type="FunFam" id="1.10.1050.10:FF:000001">
    <property type="entry name" value="30S ribosomal protein S4"/>
    <property type="match status" value="1"/>
</dbReference>
<feature type="domain" description="Small ribosomal subunit protein uS4 N-terminal" evidence="9">
    <location>
        <begin position="3"/>
        <end position="97"/>
    </location>
</feature>
<dbReference type="Proteomes" id="UP000186309">
    <property type="component" value="Chromosome"/>
</dbReference>
<comment type="similarity">
    <text evidence="1 7">Belongs to the universal ribosomal protein uS4 family.</text>
</comment>
<keyword evidence="3 7" id="KW-0694">RNA-binding</keyword>
<dbReference type="KEGG" id="pbor:BSF38_02913"/>
<dbReference type="GO" id="GO:0042274">
    <property type="term" value="P:ribosomal small subunit biogenesis"/>
    <property type="evidence" value="ECO:0007669"/>
    <property type="project" value="TreeGrafter"/>
</dbReference>
<evidence type="ECO:0000256" key="1">
    <source>
        <dbReference type="ARBA" id="ARBA00007465"/>
    </source>
</evidence>
<dbReference type="PANTHER" id="PTHR11831">
    <property type="entry name" value="30S 40S RIBOSOMAL PROTEIN"/>
    <property type="match status" value="1"/>
</dbReference>
<dbReference type="InterPro" id="IPR001912">
    <property type="entry name" value="Ribosomal_uS4_N"/>
</dbReference>
<dbReference type="Pfam" id="PF01479">
    <property type="entry name" value="S4"/>
    <property type="match status" value="1"/>
</dbReference>
<evidence type="ECO:0000256" key="4">
    <source>
        <dbReference type="ARBA" id="ARBA00022980"/>
    </source>
</evidence>
<dbReference type="SMART" id="SM00363">
    <property type="entry name" value="S4"/>
    <property type="match status" value="1"/>
</dbReference>
<protein>
    <recommendedName>
        <fullName evidence="6 7">Small ribosomal subunit protein uS4</fullName>
    </recommendedName>
</protein>
<organism evidence="10 11">
    <name type="scientific">Paludisphaera borealis</name>
    <dbReference type="NCBI Taxonomy" id="1387353"/>
    <lineage>
        <taxon>Bacteria</taxon>
        <taxon>Pseudomonadati</taxon>
        <taxon>Planctomycetota</taxon>
        <taxon>Planctomycetia</taxon>
        <taxon>Isosphaerales</taxon>
        <taxon>Isosphaeraceae</taxon>
        <taxon>Paludisphaera</taxon>
    </lineage>
</organism>
<comment type="subunit">
    <text evidence="7">Part of the 30S ribosomal subunit. Contacts protein S5. The interaction surface between S4 and S5 is involved in control of translational fidelity.</text>
</comment>
<dbReference type="NCBIfam" id="TIGR01017">
    <property type="entry name" value="rpsD_bact"/>
    <property type="match status" value="1"/>
</dbReference>
<reference evidence="11" key="1">
    <citation type="submission" date="2016-12" db="EMBL/GenBank/DDBJ databases">
        <title>Comparative genomics of four Isosphaeraceae planctomycetes: a common pool of plasmids and glycoside hydrolase genes.</title>
        <authorList>
            <person name="Ivanova A."/>
        </authorList>
    </citation>
    <scope>NUCLEOTIDE SEQUENCE [LARGE SCALE GENOMIC DNA]</scope>
    <source>
        <strain evidence="11">PX4</strain>
    </source>
</reference>
<dbReference type="Gene3D" id="1.10.1050.10">
    <property type="entry name" value="Ribosomal Protein S4 Delta 41, Chain A, domain 1"/>
    <property type="match status" value="1"/>
</dbReference>
<proteinExistence type="inferred from homology"/>
<gene>
    <name evidence="7 10" type="primary">rpsD</name>
    <name evidence="10" type="ORF">BSF38_02913</name>
</gene>
<accession>A0A1U7CR77</accession>
<dbReference type="OrthoDB" id="9803672at2"/>
<comment type="function">
    <text evidence="7">One of the primary rRNA binding proteins, it binds directly to 16S rRNA where it nucleates assembly of the body of the 30S subunit.</text>
</comment>
<dbReference type="PANTHER" id="PTHR11831:SF4">
    <property type="entry name" value="SMALL RIBOSOMAL SUBUNIT PROTEIN US4M"/>
    <property type="match status" value="1"/>
</dbReference>
<feature type="domain" description="RNA-binding S4" evidence="8">
    <location>
        <begin position="98"/>
        <end position="162"/>
    </location>
</feature>
<dbReference type="InterPro" id="IPR036986">
    <property type="entry name" value="S4_RNA-bd_sf"/>
</dbReference>
<dbReference type="GO" id="GO:0015935">
    <property type="term" value="C:small ribosomal subunit"/>
    <property type="evidence" value="ECO:0007669"/>
    <property type="project" value="InterPro"/>
</dbReference>
<dbReference type="HAMAP" id="MF_01306_B">
    <property type="entry name" value="Ribosomal_uS4_B"/>
    <property type="match status" value="1"/>
</dbReference>
<sequence>MGRHTGPVCRLCRREGMKLFLKGSRCDTPKCAVDRRDGVPGMHQFRRGKASEYAIRLREKQKVKRYYGIYEKQFRKYFAEAARKAGNTGDALMSLLERRLDNVVTRLGFAHSRPQARQFIRHGHILINGRKLDIPSYMVRPGDVIQVKNREHSQRLAVSNLGTNVMPVPEWLDRISTDPPEGRVSRLPAVQDVALPVTPQLIVELLSR</sequence>
<evidence type="ECO:0000256" key="2">
    <source>
        <dbReference type="ARBA" id="ARBA00022730"/>
    </source>
</evidence>